<evidence type="ECO:0000313" key="3">
    <source>
        <dbReference type="Proteomes" id="UP000677117"/>
    </source>
</evidence>
<dbReference type="KEGG" id="mvl:KOY49_00420"/>
<dbReference type="GO" id="GO:0009982">
    <property type="term" value="F:pseudouridine synthase activity"/>
    <property type="evidence" value="ECO:0007669"/>
    <property type="project" value="InterPro"/>
</dbReference>
<dbReference type="EMBL" id="CP076459">
    <property type="protein sequence ID" value="QWQ31497.1"/>
    <property type="molecule type" value="Genomic_DNA"/>
</dbReference>
<sequence length="72" mass="8119">MIEIYSLELLAYEYPKLKIRTHVSSGTYIRTLAVDISEKLGTGAYCKNLRRTKIADYSIDQAKTLADFGITS</sequence>
<dbReference type="AlphaFoldDB" id="A0A8F1MAU9"/>
<evidence type="ECO:0000313" key="2">
    <source>
        <dbReference type="EMBL" id="QWQ31497.1"/>
    </source>
</evidence>
<keyword evidence="3" id="KW-1185">Reference proteome</keyword>
<proteinExistence type="predicted"/>
<dbReference type="Pfam" id="PF16198">
    <property type="entry name" value="TruB_C_2"/>
    <property type="match status" value="1"/>
</dbReference>
<protein>
    <recommendedName>
        <fullName evidence="1">tRNA pseudouridylate synthase B C-terminal domain-containing protein</fullName>
    </recommendedName>
</protein>
<gene>
    <name evidence="2" type="ORF">KOY49_00420</name>
</gene>
<dbReference type="PANTHER" id="PTHR13767">
    <property type="entry name" value="TRNA-PSEUDOURIDINE SYNTHASE"/>
    <property type="match status" value="1"/>
</dbReference>
<dbReference type="GO" id="GO:0003723">
    <property type="term" value="F:RNA binding"/>
    <property type="evidence" value="ECO:0007669"/>
    <property type="project" value="InterPro"/>
</dbReference>
<evidence type="ECO:0000259" key="1">
    <source>
        <dbReference type="Pfam" id="PF16198"/>
    </source>
</evidence>
<dbReference type="InterPro" id="IPR014780">
    <property type="entry name" value="tRNA_psdUridine_synth_TruB"/>
</dbReference>
<dbReference type="GO" id="GO:1990481">
    <property type="term" value="P:mRNA pseudouridine synthesis"/>
    <property type="evidence" value="ECO:0007669"/>
    <property type="project" value="TreeGrafter"/>
</dbReference>
<dbReference type="Proteomes" id="UP000677117">
    <property type="component" value="Chromosome"/>
</dbReference>
<dbReference type="GO" id="GO:0140098">
    <property type="term" value="F:catalytic activity, acting on RNA"/>
    <property type="evidence" value="ECO:0007669"/>
    <property type="project" value="UniProtKB-ARBA"/>
</dbReference>
<dbReference type="GO" id="GO:0006400">
    <property type="term" value="P:tRNA modification"/>
    <property type="evidence" value="ECO:0007669"/>
    <property type="project" value="TreeGrafter"/>
</dbReference>
<organism evidence="2 3">
    <name type="scientific">Candidatus Minimicrobia vallesae</name>
    <dbReference type="NCBI Taxonomy" id="2841264"/>
    <lineage>
        <taxon>Bacteria</taxon>
        <taxon>Candidatus Saccharimonadota</taxon>
        <taxon>Candidatus Saccharimonadota incertae sedis</taxon>
        <taxon>Candidatus Minimicrobia</taxon>
    </lineage>
</organism>
<accession>A0A8F1MAU9</accession>
<dbReference type="SUPFAM" id="SSF55120">
    <property type="entry name" value="Pseudouridine synthase"/>
    <property type="match status" value="1"/>
</dbReference>
<name>A0A8F1MAU9_9BACT</name>
<dbReference type="PANTHER" id="PTHR13767:SF2">
    <property type="entry name" value="PSEUDOURIDYLATE SYNTHASE TRUB1"/>
    <property type="match status" value="1"/>
</dbReference>
<dbReference type="InterPro" id="IPR032819">
    <property type="entry name" value="TruB_C"/>
</dbReference>
<dbReference type="InterPro" id="IPR020103">
    <property type="entry name" value="PsdUridine_synth_cat_dom_sf"/>
</dbReference>
<dbReference type="Gene3D" id="3.30.2350.10">
    <property type="entry name" value="Pseudouridine synthase"/>
    <property type="match status" value="1"/>
</dbReference>
<feature type="domain" description="tRNA pseudouridylate synthase B C-terminal" evidence="1">
    <location>
        <begin position="30"/>
        <end position="68"/>
    </location>
</feature>
<reference evidence="2" key="1">
    <citation type="submission" date="2021-06" db="EMBL/GenBank/DDBJ databases">
        <title>An adapted protocol for Saccharibacteria cultivation: two new species join this phylum of Candidate Phyla Radiations.</title>
        <authorList>
            <person name="Ibrahim A."/>
            <person name="Maatouk M."/>
            <person name="Raoult D."/>
            <person name="Bittar F."/>
        </authorList>
    </citation>
    <scope>NUCLEOTIDE SEQUENCE</scope>
    <source>
        <strain evidence="2">IHU2</strain>
    </source>
</reference>